<keyword evidence="1" id="KW-0732">Signal</keyword>
<feature type="chain" id="PRO_5018272937" evidence="1">
    <location>
        <begin position="28"/>
        <end position="95"/>
    </location>
</feature>
<dbReference type="EMBL" id="REGN01003747">
    <property type="protein sequence ID" value="RNA21036.1"/>
    <property type="molecule type" value="Genomic_DNA"/>
</dbReference>
<reference evidence="2 3" key="1">
    <citation type="journal article" date="2018" name="Sci. Rep.">
        <title>Genomic signatures of local adaptation to the degree of environmental predictability in rotifers.</title>
        <authorList>
            <person name="Franch-Gras L."/>
            <person name="Hahn C."/>
            <person name="Garcia-Roger E.M."/>
            <person name="Carmona M.J."/>
            <person name="Serra M."/>
            <person name="Gomez A."/>
        </authorList>
    </citation>
    <scope>NUCLEOTIDE SEQUENCE [LARGE SCALE GENOMIC DNA]</scope>
    <source>
        <strain evidence="2">HYR1</strain>
    </source>
</reference>
<comment type="caution">
    <text evidence="2">The sequence shown here is derived from an EMBL/GenBank/DDBJ whole genome shotgun (WGS) entry which is preliminary data.</text>
</comment>
<organism evidence="2 3">
    <name type="scientific">Brachionus plicatilis</name>
    <name type="common">Marine rotifer</name>
    <name type="synonym">Brachionus muelleri</name>
    <dbReference type="NCBI Taxonomy" id="10195"/>
    <lineage>
        <taxon>Eukaryota</taxon>
        <taxon>Metazoa</taxon>
        <taxon>Spiralia</taxon>
        <taxon>Gnathifera</taxon>
        <taxon>Rotifera</taxon>
        <taxon>Eurotatoria</taxon>
        <taxon>Monogononta</taxon>
        <taxon>Pseudotrocha</taxon>
        <taxon>Ploima</taxon>
        <taxon>Brachionidae</taxon>
        <taxon>Brachionus</taxon>
    </lineage>
</organism>
<sequence length="95" mass="11332">MDLTQVTYLFSLFFKFCLLLKVNDLIAHDEESELEKYPIDLSAGENRSLFFLFVLDSRIFLTKDLWFIDVFDLLLVKDFELRCKWSFGVNKHHCS</sequence>
<keyword evidence="3" id="KW-1185">Reference proteome</keyword>
<gene>
    <name evidence="2" type="ORF">BpHYR1_019489</name>
</gene>
<evidence type="ECO:0000256" key="1">
    <source>
        <dbReference type="SAM" id="SignalP"/>
    </source>
</evidence>
<accession>A0A3M7RBV8</accession>
<protein>
    <submittedName>
        <fullName evidence="2">Uncharacterized protein</fullName>
    </submittedName>
</protein>
<dbReference type="Proteomes" id="UP000276133">
    <property type="component" value="Unassembled WGS sequence"/>
</dbReference>
<evidence type="ECO:0000313" key="3">
    <source>
        <dbReference type="Proteomes" id="UP000276133"/>
    </source>
</evidence>
<name>A0A3M7RBV8_BRAPC</name>
<evidence type="ECO:0000313" key="2">
    <source>
        <dbReference type="EMBL" id="RNA21036.1"/>
    </source>
</evidence>
<dbReference type="AlphaFoldDB" id="A0A3M7RBV8"/>
<feature type="signal peptide" evidence="1">
    <location>
        <begin position="1"/>
        <end position="27"/>
    </location>
</feature>
<proteinExistence type="predicted"/>